<sequence>MGPDELPPVTVRALTEAWDTATRAGHAGLAGPPLGVRFQPADGDQIHVLLADPDLRCWSRALAREVRLDTPRGMSLCLRLIGLIGLLAEEARLADFFRPGRGGAPWFHPALLQSAARLPLGRDGGFDRERFLASLPPLSG</sequence>
<dbReference type="STRING" id="83401.SAMN05421742_107124"/>
<organism evidence="1 2">
    <name type="scientific">Roseospirillum parvum</name>
    <dbReference type="NCBI Taxonomy" id="83401"/>
    <lineage>
        <taxon>Bacteria</taxon>
        <taxon>Pseudomonadati</taxon>
        <taxon>Pseudomonadota</taxon>
        <taxon>Alphaproteobacteria</taxon>
        <taxon>Rhodospirillales</taxon>
        <taxon>Rhodospirillaceae</taxon>
        <taxon>Roseospirillum</taxon>
    </lineage>
</organism>
<evidence type="ECO:0000313" key="1">
    <source>
        <dbReference type="EMBL" id="SDH50083.1"/>
    </source>
</evidence>
<dbReference type="EMBL" id="FNCV01000007">
    <property type="protein sequence ID" value="SDH50083.1"/>
    <property type="molecule type" value="Genomic_DNA"/>
</dbReference>
<evidence type="ECO:0000313" key="2">
    <source>
        <dbReference type="Proteomes" id="UP000217076"/>
    </source>
</evidence>
<reference evidence="2" key="1">
    <citation type="submission" date="2016-10" db="EMBL/GenBank/DDBJ databases">
        <authorList>
            <person name="Varghese N."/>
            <person name="Submissions S."/>
        </authorList>
    </citation>
    <scope>NUCLEOTIDE SEQUENCE [LARGE SCALE GENOMIC DNA]</scope>
    <source>
        <strain evidence="2">930I</strain>
    </source>
</reference>
<dbReference type="AlphaFoldDB" id="A0A1G8CY01"/>
<dbReference type="Proteomes" id="UP000217076">
    <property type="component" value="Unassembled WGS sequence"/>
</dbReference>
<accession>A0A1G8CY01</accession>
<keyword evidence="2" id="KW-1185">Reference proteome</keyword>
<name>A0A1G8CY01_9PROT</name>
<proteinExistence type="predicted"/>
<gene>
    <name evidence="1" type="ORF">SAMN05421742_107124</name>
</gene>
<protein>
    <submittedName>
        <fullName evidence="1">Uncharacterized protein</fullName>
    </submittedName>
</protein>